<dbReference type="PROSITE" id="PS50082">
    <property type="entry name" value="WD_REPEATS_2"/>
    <property type="match status" value="2"/>
</dbReference>
<dbReference type="Gene3D" id="1.10.510.10">
    <property type="entry name" value="Transferase(Phosphotransferase) domain 1"/>
    <property type="match status" value="1"/>
</dbReference>
<dbReference type="GO" id="GO:0005524">
    <property type="term" value="F:ATP binding"/>
    <property type="evidence" value="ECO:0007669"/>
    <property type="project" value="InterPro"/>
</dbReference>
<dbReference type="GO" id="GO:0042802">
    <property type="term" value="F:identical protein binding"/>
    <property type="evidence" value="ECO:0007669"/>
    <property type="project" value="UniProtKB-ARBA"/>
</dbReference>
<dbReference type="InterPro" id="IPR015943">
    <property type="entry name" value="WD40/YVTN_repeat-like_dom_sf"/>
</dbReference>
<keyword evidence="5" id="KW-0833">Ubl conjugation pathway</keyword>
<feature type="domain" description="Protein kinase" evidence="12">
    <location>
        <begin position="449"/>
        <end position="549"/>
    </location>
</feature>
<feature type="repeat" description="WD" evidence="9">
    <location>
        <begin position="828"/>
        <end position="870"/>
    </location>
</feature>
<accession>A0A6J0K0J6</accession>
<feature type="region of interest" description="Disordered" evidence="11">
    <location>
        <begin position="1"/>
        <end position="73"/>
    </location>
</feature>
<dbReference type="Gene3D" id="2.130.10.10">
    <property type="entry name" value="YVTN repeat-like/Quinoprotein amine dehydrogenase"/>
    <property type="match status" value="1"/>
</dbReference>
<dbReference type="GO" id="GO:0004672">
    <property type="term" value="F:protein kinase activity"/>
    <property type="evidence" value="ECO:0007669"/>
    <property type="project" value="InterPro"/>
</dbReference>
<dbReference type="GeneID" id="108813021"/>
<dbReference type="Proteomes" id="UP000504610">
    <property type="component" value="Chromosome 6"/>
</dbReference>
<feature type="repeat" description="WD" evidence="9">
    <location>
        <begin position="914"/>
        <end position="954"/>
    </location>
</feature>
<feature type="coiled-coil region" evidence="10">
    <location>
        <begin position="578"/>
        <end position="605"/>
    </location>
</feature>
<dbReference type="InterPro" id="IPR000719">
    <property type="entry name" value="Prot_kinase_dom"/>
</dbReference>
<feature type="compositionally biased region" description="Basic and acidic residues" evidence="11">
    <location>
        <begin position="677"/>
        <end position="703"/>
    </location>
</feature>
<protein>
    <submittedName>
        <fullName evidence="14">Protein SUPPRESSOR OF PHYA-105 1</fullName>
    </submittedName>
</protein>
<dbReference type="Pfam" id="PF00069">
    <property type="entry name" value="Pkinase"/>
    <property type="match status" value="1"/>
</dbReference>
<evidence type="ECO:0000256" key="1">
    <source>
        <dbReference type="ARBA" id="ARBA00004123"/>
    </source>
</evidence>
<keyword evidence="3" id="KW-0808">Transferase</keyword>
<dbReference type="KEGG" id="rsz:108813021"/>
<evidence type="ECO:0000256" key="5">
    <source>
        <dbReference type="ARBA" id="ARBA00022786"/>
    </source>
</evidence>
<dbReference type="RefSeq" id="XP_018440946.2">
    <property type="nucleotide sequence ID" value="XM_018585444.2"/>
</dbReference>
<dbReference type="GO" id="GO:0009640">
    <property type="term" value="P:photomorphogenesis"/>
    <property type="evidence" value="ECO:0007669"/>
    <property type="project" value="InterPro"/>
</dbReference>
<dbReference type="SMART" id="SM00320">
    <property type="entry name" value="WD40"/>
    <property type="match status" value="7"/>
</dbReference>
<evidence type="ECO:0000256" key="10">
    <source>
        <dbReference type="SAM" id="Coils"/>
    </source>
</evidence>
<dbReference type="InterPro" id="IPR036322">
    <property type="entry name" value="WD40_repeat_dom_sf"/>
</dbReference>
<dbReference type="SUPFAM" id="SSF56112">
    <property type="entry name" value="Protein kinase-like (PK-like)"/>
    <property type="match status" value="1"/>
</dbReference>
<keyword evidence="8" id="KW-0607">Phytochrome signaling pathway</keyword>
<evidence type="ECO:0000256" key="8">
    <source>
        <dbReference type="ARBA" id="ARBA00084091"/>
    </source>
</evidence>
<dbReference type="GO" id="GO:0009585">
    <property type="term" value="P:red, far-red light phototransduction"/>
    <property type="evidence" value="ECO:0007669"/>
    <property type="project" value="UniProtKB-KW"/>
</dbReference>
<dbReference type="GO" id="GO:0005634">
    <property type="term" value="C:nucleus"/>
    <property type="evidence" value="ECO:0007669"/>
    <property type="project" value="UniProtKB-SubCell"/>
</dbReference>
<evidence type="ECO:0000256" key="3">
    <source>
        <dbReference type="ARBA" id="ARBA00022679"/>
    </source>
</evidence>
<name>A0A6J0K0J6_RAPSA</name>
<proteinExistence type="predicted"/>
<dbReference type="InterPro" id="IPR019775">
    <property type="entry name" value="WD40_repeat_CS"/>
</dbReference>
<feature type="region of interest" description="Disordered" evidence="11">
    <location>
        <begin position="222"/>
        <end position="276"/>
    </location>
</feature>
<evidence type="ECO:0000256" key="2">
    <source>
        <dbReference type="ARBA" id="ARBA00022574"/>
    </source>
</evidence>
<dbReference type="SUPFAM" id="SSF50978">
    <property type="entry name" value="WD40 repeat-like"/>
    <property type="match status" value="1"/>
</dbReference>
<sequence length="1053" mass="116785">MNAMERVGGEERVGSNKNVELKGGRVDNDVPCTMVTTDSEPGRSDCPGSSAPPPHRNLLVDINNKPPPEESPGAKISVEELTYRAAVQGSSHNHNHNHNHNHMESSRAAGKFEHLYRLGSSAAFRGGGDGGDVDSQPRDMDQMLSRIRQQLAGAPSERQNLKPFVNKRSDQNLEAFSERLRAAGGENGVMNGPGWINDGVQSKTPLSSSSFSQLILKRAMKGKGVVGKHQEAPPPPPPPEFVCDQDGVCKDKKLDNSSSKSPLVAHDPSLPLKPIPKGHNGIVSNGEGNHTISSSSCGISLREFIRSSYGKREKRHSLSLFRQLVELIGSAHSQGLFLLELRPSLFALVPSKKLRYNGTFGKSSIESDVDEDFNRKRHVIQESSTGGRGLKKRRMDLNAPGNQLQATSSGRPLKRKSPLIDLNVVDVRNPDSCELQQQNYIKHLGVPSVTRKQSMSTWLEEQWYTCPEEINGEDIGEKSNIYALGVLLFELLCHCESSEMHAAMMADLRHRILPPAFLSRYPKEAGFCLWLLHPEPSSRPTAREILKSELICEEDSVKSTAADEEISELLLHFLSSLEKQKKKNASKLLQDIQTLEDDIKEAERRYSSRASVVTSHEAIERKMQSSPVGERCTTTSVALFVPTANTDRLMSNIRQLEEAYFFMRQQMKLSDSAASARSDKSLLKDQDKWSESQNKDQDTRTKGKSSDQLEVFFEGLCKFARYSKFETCGTIRSGDLLNSASVVCSLSFDPDEEHIAAAGISKKIKIFDFNAFMNESVGVHYPLVEMVNKSKLSCVCWNSYIKNYLASTDYDGVVQIWDAGTGQGFSQYTEHQKRAWSVDFSPSDPTKFVSGSDDCSVKLWSVNEKRSLGTIWSPANVCCVQFSAYSNHLLAFGSADYKVYCYDLRYVKTPWCTLAGHEKAVSYVKFVDSETIVTASTDNSLKLWNLNKTTSSGLSPGACSMTYKGHTNQKNFVGLSVLDGYIACGSETNEVYSYYRSLPMPMTSYKFGSVDPISGNEYFDDNGQFVSSVCWRKKSNMLVAANSTGNMKLLKLV</sequence>
<keyword evidence="6 10" id="KW-0175">Coiled coil</keyword>
<dbReference type="FunFam" id="2.130.10.10:FF:000090">
    <property type="entry name" value="E3 ubiquitin-protein ligase RFWD2 isoform X1"/>
    <property type="match status" value="1"/>
</dbReference>
<dbReference type="AlphaFoldDB" id="A0A6J0K0J6"/>
<feature type="region of interest" description="Disordered" evidence="11">
    <location>
        <begin position="673"/>
        <end position="703"/>
    </location>
</feature>
<evidence type="ECO:0000256" key="6">
    <source>
        <dbReference type="ARBA" id="ARBA00023054"/>
    </source>
</evidence>
<gene>
    <name evidence="14" type="primary">LOC108813021</name>
</gene>
<dbReference type="OrthoDB" id="273771at2759"/>
<dbReference type="PROSITE" id="PS50294">
    <property type="entry name" value="WD_REPEATS_REGION"/>
    <property type="match status" value="2"/>
</dbReference>
<evidence type="ECO:0000259" key="12">
    <source>
        <dbReference type="Pfam" id="PF00069"/>
    </source>
</evidence>
<evidence type="ECO:0000256" key="9">
    <source>
        <dbReference type="PROSITE-ProRule" id="PRU00221"/>
    </source>
</evidence>
<dbReference type="PANTHER" id="PTHR44218">
    <property type="entry name" value="PROTEIN SPA1-RELATED 2"/>
    <property type="match status" value="1"/>
</dbReference>
<keyword evidence="7" id="KW-0539">Nucleus</keyword>
<evidence type="ECO:0000256" key="7">
    <source>
        <dbReference type="ARBA" id="ARBA00023242"/>
    </source>
</evidence>
<comment type="subcellular location">
    <subcellularLocation>
        <location evidence="1">Nucleus</location>
    </subcellularLocation>
</comment>
<keyword evidence="4" id="KW-0677">Repeat</keyword>
<dbReference type="InterPro" id="IPR011009">
    <property type="entry name" value="Kinase-like_dom_sf"/>
</dbReference>
<reference evidence="14" key="2">
    <citation type="submission" date="2025-08" db="UniProtKB">
        <authorList>
            <consortium name="RefSeq"/>
        </authorList>
    </citation>
    <scope>IDENTIFICATION</scope>
    <source>
        <tissue evidence="14">Leaf</tissue>
    </source>
</reference>
<feature type="compositionally biased region" description="Basic and acidic residues" evidence="11">
    <location>
        <begin position="7"/>
        <end position="28"/>
    </location>
</feature>
<evidence type="ECO:0000256" key="11">
    <source>
        <dbReference type="SAM" id="MobiDB-lite"/>
    </source>
</evidence>
<reference evidence="13" key="1">
    <citation type="journal article" date="2019" name="Database">
        <title>The radish genome database (RadishGD): an integrated information resource for radish genomics.</title>
        <authorList>
            <person name="Yu H.J."/>
            <person name="Baek S."/>
            <person name="Lee Y.J."/>
            <person name="Cho A."/>
            <person name="Mun J.H."/>
        </authorList>
    </citation>
    <scope>NUCLEOTIDE SEQUENCE [LARGE SCALE GENOMIC DNA]</scope>
    <source>
        <strain evidence="13">cv. WK10039</strain>
    </source>
</reference>
<evidence type="ECO:0000313" key="13">
    <source>
        <dbReference type="Proteomes" id="UP000504610"/>
    </source>
</evidence>
<dbReference type="PROSITE" id="PS00678">
    <property type="entry name" value="WD_REPEATS_1"/>
    <property type="match status" value="1"/>
</dbReference>
<keyword evidence="13" id="KW-1185">Reference proteome</keyword>
<dbReference type="InterPro" id="IPR044630">
    <property type="entry name" value="SPA1/2/3/4"/>
</dbReference>
<evidence type="ECO:0000256" key="4">
    <source>
        <dbReference type="ARBA" id="ARBA00022737"/>
    </source>
</evidence>
<organism evidence="13 14">
    <name type="scientific">Raphanus sativus</name>
    <name type="common">Radish</name>
    <name type="synonym">Raphanus raphanistrum var. sativus</name>
    <dbReference type="NCBI Taxonomy" id="3726"/>
    <lineage>
        <taxon>Eukaryota</taxon>
        <taxon>Viridiplantae</taxon>
        <taxon>Streptophyta</taxon>
        <taxon>Embryophyta</taxon>
        <taxon>Tracheophyta</taxon>
        <taxon>Spermatophyta</taxon>
        <taxon>Magnoliopsida</taxon>
        <taxon>eudicotyledons</taxon>
        <taxon>Gunneridae</taxon>
        <taxon>Pentapetalae</taxon>
        <taxon>rosids</taxon>
        <taxon>malvids</taxon>
        <taxon>Brassicales</taxon>
        <taxon>Brassicaceae</taxon>
        <taxon>Brassiceae</taxon>
        <taxon>Raphanus</taxon>
    </lineage>
</organism>
<keyword evidence="2 9" id="KW-0853">WD repeat</keyword>
<evidence type="ECO:0000313" key="14">
    <source>
        <dbReference type="RefSeq" id="XP_018440946.2"/>
    </source>
</evidence>
<dbReference type="Pfam" id="PF00400">
    <property type="entry name" value="WD40"/>
    <property type="match status" value="3"/>
</dbReference>
<dbReference type="InterPro" id="IPR001680">
    <property type="entry name" value="WD40_rpt"/>
</dbReference>
<dbReference type="PANTHER" id="PTHR44218:SF6">
    <property type="entry name" value="PROTEIN SUPPRESSOR OF PHYA-105 1"/>
    <property type="match status" value="1"/>
</dbReference>